<gene>
    <name evidence="1" type="primary">aztA</name>
    <name evidence="1" type="ORF">N8E88_22300</name>
</gene>
<organism evidence="1 2">
    <name type="scientific">Phyllobacterium zundukense</name>
    <dbReference type="NCBI Taxonomy" id="1867719"/>
    <lineage>
        <taxon>Bacteria</taxon>
        <taxon>Pseudomonadati</taxon>
        <taxon>Pseudomonadota</taxon>
        <taxon>Alphaproteobacteria</taxon>
        <taxon>Hyphomicrobiales</taxon>
        <taxon>Phyllobacteriaceae</taxon>
        <taxon>Phyllobacterium</taxon>
    </lineage>
</organism>
<evidence type="ECO:0000313" key="1">
    <source>
        <dbReference type="EMBL" id="UXN59318.1"/>
    </source>
</evidence>
<sequence>MTEHCLTFHDLTLGYHRHPAVHHLSGGVRRGSLTAVVGSNGSGKSTLMKGIVGVLKPMSGSCVVEKNARIAYLPQQSELDRSFPARVIDLVSLGLWPKRGLLGRFTAEDREHVSKALMSVGLAGFEKRPVDTLSGGQLQRALFARVLVQDADLILLDEPFNAIDAKTVSDLIDLIKRWHGENRTIMVVVHDLDLVREHFPETLLLARKPIAWGASRETLRADNLLQARQFHEAWEEGAPWCEDDAAHGHVHDHAQPHVHHHHHADDHHNEPQTSLKRARLDHV</sequence>
<keyword evidence="1" id="KW-0547">Nucleotide-binding</keyword>
<reference evidence="1" key="1">
    <citation type="submission" date="2022-09" db="EMBL/GenBank/DDBJ databases">
        <title>Interaction between co-microsymbionts with complementary sets of symbiotic genes in legume-rhizobium systems.</title>
        <authorList>
            <person name="Safronova V."/>
            <person name="Sazanova A."/>
            <person name="Afonin A."/>
            <person name="Chirak E."/>
        </authorList>
    </citation>
    <scope>NUCLEOTIDE SEQUENCE</scope>
    <source>
        <strain evidence="1">A18/3m</strain>
    </source>
</reference>
<evidence type="ECO:0000313" key="2">
    <source>
        <dbReference type="Proteomes" id="UP001061991"/>
    </source>
</evidence>
<accession>A0ACD4D099</accession>
<dbReference type="Proteomes" id="UP001061991">
    <property type="component" value="Chromosome"/>
</dbReference>
<keyword evidence="1" id="KW-0067">ATP-binding</keyword>
<dbReference type="EMBL" id="CP104973">
    <property type="protein sequence ID" value="UXN59318.1"/>
    <property type="molecule type" value="Genomic_DNA"/>
</dbReference>
<proteinExistence type="predicted"/>
<keyword evidence="2" id="KW-1185">Reference proteome</keyword>
<protein>
    <submittedName>
        <fullName evidence="1">Zinc ABC transporter ATP-binding protein AztA</fullName>
    </submittedName>
</protein>
<name>A0ACD4D099_9HYPH</name>